<reference evidence="10 11" key="1">
    <citation type="submission" date="2021-02" db="EMBL/GenBank/DDBJ databases">
        <title>Paenibacillus tianjinensis sp. nov.</title>
        <authorList>
            <person name="Liu H."/>
        </authorList>
    </citation>
    <scope>NUCLEOTIDE SEQUENCE [LARGE SCALE GENOMIC DNA]</scope>
    <source>
        <strain evidence="10 11">TB2019</strain>
    </source>
</reference>
<feature type="domain" description="Lipoyl-binding" evidence="8">
    <location>
        <begin position="3"/>
        <end position="78"/>
    </location>
</feature>
<evidence type="ECO:0000259" key="8">
    <source>
        <dbReference type="PROSITE" id="PS50968"/>
    </source>
</evidence>
<dbReference type="Pfam" id="PF00364">
    <property type="entry name" value="Biotin_lipoyl"/>
    <property type="match status" value="2"/>
</dbReference>
<proteinExistence type="inferred from homology"/>
<dbReference type="InterPro" id="IPR050743">
    <property type="entry name" value="2-oxoacid_DH_E2_comp"/>
</dbReference>
<evidence type="ECO:0000256" key="3">
    <source>
        <dbReference type="ARBA" id="ARBA00022679"/>
    </source>
</evidence>
<dbReference type="SUPFAM" id="SSF47005">
    <property type="entry name" value="Peripheral subunit-binding domain of 2-oxo acid dehydrogenase complex"/>
    <property type="match status" value="1"/>
</dbReference>
<keyword evidence="5 6" id="KW-0012">Acyltransferase</keyword>
<feature type="region of interest" description="Disordered" evidence="7">
    <location>
        <begin position="206"/>
        <end position="235"/>
    </location>
</feature>
<dbReference type="Gene3D" id="4.10.320.10">
    <property type="entry name" value="E3-binding domain"/>
    <property type="match status" value="1"/>
</dbReference>
<dbReference type="InterPro" id="IPR001078">
    <property type="entry name" value="2-oxoacid_DH_actylTfrase"/>
</dbReference>
<evidence type="ECO:0000259" key="9">
    <source>
        <dbReference type="PROSITE" id="PS51826"/>
    </source>
</evidence>
<comment type="similarity">
    <text evidence="2 6">Belongs to the 2-oxoacid dehydrogenase family.</text>
</comment>
<dbReference type="EC" id="2.3.1.-" evidence="6"/>
<evidence type="ECO:0000256" key="7">
    <source>
        <dbReference type="SAM" id="MobiDB-lite"/>
    </source>
</evidence>
<dbReference type="RefSeq" id="WP_206100304.1">
    <property type="nucleotide sequence ID" value="NZ_CP070969.1"/>
</dbReference>
<comment type="cofactor">
    <cofactor evidence="1 6">
        <name>(R)-lipoate</name>
        <dbReference type="ChEBI" id="CHEBI:83088"/>
    </cofactor>
</comment>
<keyword evidence="3 6" id="KW-0808">Transferase</keyword>
<evidence type="ECO:0000256" key="2">
    <source>
        <dbReference type="ARBA" id="ARBA00007317"/>
    </source>
</evidence>
<dbReference type="Gene3D" id="3.30.559.10">
    <property type="entry name" value="Chloramphenicol acetyltransferase-like domain"/>
    <property type="match status" value="1"/>
</dbReference>
<dbReference type="PROSITE" id="PS00189">
    <property type="entry name" value="LIPOYL"/>
    <property type="match status" value="2"/>
</dbReference>
<evidence type="ECO:0000313" key="11">
    <source>
        <dbReference type="Proteomes" id="UP000663452"/>
    </source>
</evidence>
<feature type="compositionally biased region" description="Low complexity" evidence="7">
    <location>
        <begin position="108"/>
        <end position="118"/>
    </location>
</feature>
<feature type="region of interest" description="Disordered" evidence="7">
    <location>
        <begin position="83"/>
        <end position="122"/>
    </location>
</feature>
<feature type="domain" description="Lipoyl-binding" evidence="8">
    <location>
        <begin position="124"/>
        <end position="199"/>
    </location>
</feature>
<keyword evidence="11" id="KW-1185">Reference proteome</keyword>
<dbReference type="CDD" id="cd06849">
    <property type="entry name" value="lipoyl_domain"/>
    <property type="match status" value="2"/>
</dbReference>
<evidence type="ECO:0000313" key="10">
    <source>
        <dbReference type="EMBL" id="QSF42614.1"/>
    </source>
</evidence>
<dbReference type="PROSITE" id="PS51826">
    <property type="entry name" value="PSBD"/>
    <property type="match status" value="1"/>
</dbReference>
<protein>
    <recommendedName>
        <fullName evidence="6">Dihydrolipoamide acetyltransferase component of pyruvate dehydrogenase complex</fullName>
        <ecNumber evidence="6">2.3.1.-</ecNumber>
    </recommendedName>
</protein>
<accession>A0ABX7L7J1</accession>
<dbReference type="PROSITE" id="PS50968">
    <property type="entry name" value="BIOTINYL_LIPOYL"/>
    <property type="match status" value="2"/>
</dbReference>
<dbReference type="Pfam" id="PF00198">
    <property type="entry name" value="2-oxoacid_dh"/>
    <property type="match status" value="1"/>
</dbReference>
<evidence type="ECO:0000256" key="5">
    <source>
        <dbReference type="ARBA" id="ARBA00023315"/>
    </source>
</evidence>
<dbReference type="Pfam" id="PF02817">
    <property type="entry name" value="E3_binding"/>
    <property type="match status" value="1"/>
</dbReference>
<sequence length="555" mass="58168">MAKFEYRFPELGEGLHEGEIIKMHIKAGDKVTDDDIVMEVQNDKAVVEVPCPVNGTVLEVFTKDGQVCRVGEVVAIIDAEGDVPEQEPSHAEPQSTQEADAAKGGADTTSSPATSTPANGGAVNFEYRFPELGEGLHEGEIIKMHIKVGDKVTDDDIVMEVQNDKAVVEVPCPVNGTVLEVRVKDGQVCRVGEVVAIIAAEGEVPQQEGGHAEAPAAQEAAPAPAAAPAAAPAPNRDILATPSVRKFARDQSVDISKVNGSGKNGKITHEDVEAFLKGGSAASAAAPAAAAPAASVAATTAPAAAAPAAKAAAPAAASGNVSLEEERVPFKGIRKAIANAMVKSAYTAPHVTIMDEVDVTELVAFRARMKPVAEKKGVKVTYLPFIVKALVAASRQFPALNAMIDETTNEIVYKKYYNIGIATDTDNGLIVPVIKDADRKSIWMIASAITDLAVRGRDGKLAPNEMKGSTISISNIGSAGGMFFTPIINFPEVAILGTGRITEKPVVKNGEIVAAPVMALSLSFDHRIIDGATAQNFMNYIKTLLANPDMLVMEV</sequence>
<dbReference type="Proteomes" id="UP000663452">
    <property type="component" value="Chromosome"/>
</dbReference>
<dbReference type="Gene3D" id="2.40.50.100">
    <property type="match status" value="2"/>
</dbReference>
<evidence type="ECO:0000256" key="6">
    <source>
        <dbReference type="RuleBase" id="RU003423"/>
    </source>
</evidence>
<name>A0ABX7L7J1_9BACL</name>
<dbReference type="InterPro" id="IPR011053">
    <property type="entry name" value="Single_hybrid_motif"/>
</dbReference>
<gene>
    <name evidence="10" type="ORF">JRJ22_14935</name>
</gene>
<dbReference type="InterPro" id="IPR023213">
    <property type="entry name" value="CAT-like_dom_sf"/>
</dbReference>
<dbReference type="InterPro" id="IPR036625">
    <property type="entry name" value="E3-bd_dom_sf"/>
</dbReference>
<feature type="domain" description="Peripheral subunit-binding (PSBD)" evidence="9">
    <location>
        <begin position="239"/>
        <end position="276"/>
    </location>
</feature>
<keyword evidence="4 6" id="KW-0450">Lipoyl</keyword>
<dbReference type="InterPro" id="IPR000089">
    <property type="entry name" value="Biotin_lipoyl"/>
</dbReference>
<dbReference type="SUPFAM" id="SSF52777">
    <property type="entry name" value="CoA-dependent acyltransferases"/>
    <property type="match status" value="1"/>
</dbReference>
<organism evidence="10 11">
    <name type="scientific">Paenibacillus tianjinensis</name>
    <dbReference type="NCBI Taxonomy" id="2810347"/>
    <lineage>
        <taxon>Bacteria</taxon>
        <taxon>Bacillati</taxon>
        <taxon>Bacillota</taxon>
        <taxon>Bacilli</taxon>
        <taxon>Bacillales</taxon>
        <taxon>Paenibacillaceae</taxon>
        <taxon>Paenibacillus</taxon>
    </lineage>
</organism>
<dbReference type="PANTHER" id="PTHR43178">
    <property type="entry name" value="DIHYDROLIPOAMIDE ACETYLTRANSFERASE COMPONENT OF PYRUVATE DEHYDROGENASE COMPLEX"/>
    <property type="match status" value="1"/>
</dbReference>
<dbReference type="PANTHER" id="PTHR43178:SF5">
    <property type="entry name" value="LIPOAMIDE ACYLTRANSFERASE COMPONENT OF BRANCHED-CHAIN ALPHA-KETO ACID DEHYDROGENASE COMPLEX, MITOCHONDRIAL"/>
    <property type="match status" value="1"/>
</dbReference>
<evidence type="ECO:0000256" key="4">
    <source>
        <dbReference type="ARBA" id="ARBA00022823"/>
    </source>
</evidence>
<dbReference type="EMBL" id="CP070969">
    <property type="protein sequence ID" value="QSF42614.1"/>
    <property type="molecule type" value="Genomic_DNA"/>
</dbReference>
<dbReference type="InterPro" id="IPR004167">
    <property type="entry name" value="PSBD"/>
</dbReference>
<evidence type="ECO:0000256" key="1">
    <source>
        <dbReference type="ARBA" id="ARBA00001938"/>
    </source>
</evidence>
<dbReference type="SUPFAM" id="SSF51230">
    <property type="entry name" value="Single hybrid motif"/>
    <property type="match status" value="2"/>
</dbReference>
<feature type="compositionally biased region" description="Low complexity" evidence="7">
    <location>
        <begin position="212"/>
        <end position="234"/>
    </location>
</feature>
<dbReference type="InterPro" id="IPR003016">
    <property type="entry name" value="2-oxoA_DH_lipoyl-BS"/>
</dbReference>